<keyword evidence="5 7" id="KW-1133">Transmembrane helix</keyword>
<dbReference type="InterPro" id="IPR008457">
    <property type="entry name" value="Cu-R_CopD_dom"/>
</dbReference>
<keyword evidence="2" id="KW-1003">Cell membrane</keyword>
<evidence type="ECO:0000313" key="9">
    <source>
        <dbReference type="EMBL" id="KGA17982.1"/>
    </source>
</evidence>
<dbReference type="Gene3D" id="2.60.40.1220">
    <property type="match status" value="1"/>
</dbReference>
<keyword evidence="6 7" id="KW-0472">Membrane</keyword>
<dbReference type="InterPro" id="IPR014755">
    <property type="entry name" value="Cu-Rt/internalin_Ig-like"/>
</dbReference>
<sequence>MRRLPLLFIAVVSALAFSAGPAKAAGDNTLSSSRPTAGEVVTLAPTQLQLKFTLPVGGAEIASQMGLSLACESKLTNLGPPQLSADGVTISAALTQVPENGSCVVNWSLPDGSAGSFNFTAQTQVTTTVPAAEPGSPGTTIPVDGTAVEEVAPRLGGPIGLMKLIVFFAVCALFGGLMFIKLVWPEGVEYGITEKYFRQVSIIAGVSIFVLIILMTARQSGGGIASSISPTSWGPLFETNEGRGVFIRLLVVGALTYYAWITERVLEPTNLVPTTVLLALMMISYGFDRATGRAVILGIVVAILHMAFIAMWVGSISIIWRVILHGPGDVDLVEALRGWARLATPLTIGIVATGVFQVWRIDGISLINSGHGRLVIVKALLVTAMLFVSAAVRQFILRGMQRAKSLNEKVVYRLKRPVGIEMSLSIVVLAASSWLMAMRPPYVLNPETGPRVEYAIVQDMTAKDDFHVRLSITPGDVGPNRILIELFGPSRIQNFKIALVPTNPNFPGYTINVPITRPGAALVAQDAGLQLRAPGEWTATVTGVTTIGDLPPMSTTFTIADGTTVTTLPKQGLQKSTTTIPAATTTSTLAPAAVATTLAPAVTTLAPATTVAAPIVTTTSVPVAG</sequence>
<evidence type="ECO:0000256" key="1">
    <source>
        <dbReference type="ARBA" id="ARBA00004651"/>
    </source>
</evidence>
<dbReference type="Pfam" id="PF05425">
    <property type="entry name" value="CopD"/>
    <property type="match status" value="1"/>
</dbReference>
<proteinExistence type="predicted"/>
<name>A0A094Q3Q7_9ZZZZ</name>
<dbReference type="GO" id="GO:0005886">
    <property type="term" value="C:plasma membrane"/>
    <property type="evidence" value="ECO:0007669"/>
    <property type="project" value="UniProtKB-SubCell"/>
</dbReference>
<dbReference type="PANTHER" id="PTHR34820">
    <property type="entry name" value="INNER MEMBRANE PROTEIN YEBZ"/>
    <property type="match status" value="1"/>
</dbReference>
<dbReference type="EMBL" id="JNSL01000051">
    <property type="protein sequence ID" value="KGA17982.1"/>
    <property type="molecule type" value="Genomic_DNA"/>
</dbReference>
<feature type="transmembrane region" description="Helical" evidence="7">
    <location>
        <begin position="164"/>
        <end position="184"/>
    </location>
</feature>
<protein>
    <recommendedName>
        <fullName evidence="8">Copper resistance protein D domain-containing protein</fullName>
    </recommendedName>
</protein>
<feature type="transmembrane region" description="Helical" evidence="7">
    <location>
        <begin position="293"/>
        <end position="319"/>
    </location>
</feature>
<gene>
    <name evidence="9" type="ORF">GM51_9360</name>
</gene>
<keyword evidence="3 7" id="KW-0812">Transmembrane</keyword>
<feature type="transmembrane region" description="Helical" evidence="7">
    <location>
        <begin position="418"/>
        <end position="437"/>
    </location>
</feature>
<dbReference type="GO" id="GO:0006825">
    <property type="term" value="P:copper ion transport"/>
    <property type="evidence" value="ECO:0007669"/>
    <property type="project" value="InterPro"/>
</dbReference>
<evidence type="ECO:0000259" key="8">
    <source>
        <dbReference type="Pfam" id="PF05425"/>
    </source>
</evidence>
<feature type="transmembrane region" description="Helical" evidence="7">
    <location>
        <begin position="268"/>
        <end position="287"/>
    </location>
</feature>
<dbReference type="AlphaFoldDB" id="A0A094Q3Q7"/>
<evidence type="ECO:0000256" key="4">
    <source>
        <dbReference type="ARBA" id="ARBA00022729"/>
    </source>
</evidence>
<reference evidence="9" key="1">
    <citation type="submission" date="2014-06" db="EMBL/GenBank/DDBJ databases">
        <title>Key roles for freshwater Actinobacteria revealed by deep metagenomic sequencing.</title>
        <authorList>
            <person name="Ghai R."/>
            <person name="Mizuno C.M."/>
            <person name="Picazo A."/>
            <person name="Camacho A."/>
            <person name="Rodriguez-Valera F."/>
        </authorList>
    </citation>
    <scope>NUCLEOTIDE SEQUENCE</scope>
</reference>
<feature type="transmembrane region" description="Helical" evidence="7">
    <location>
        <begin position="339"/>
        <end position="359"/>
    </location>
</feature>
<keyword evidence="4" id="KW-0732">Signal</keyword>
<feature type="transmembrane region" description="Helical" evidence="7">
    <location>
        <begin position="379"/>
        <end position="397"/>
    </location>
</feature>
<evidence type="ECO:0000256" key="3">
    <source>
        <dbReference type="ARBA" id="ARBA00022692"/>
    </source>
</evidence>
<feature type="transmembrane region" description="Helical" evidence="7">
    <location>
        <begin position="196"/>
        <end position="217"/>
    </location>
</feature>
<feature type="transmembrane region" description="Helical" evidence="7">
    <location>
        <begin position="245"/>
        <end position="261"/>
    </location>
</feature>
<organism evidence="9">
    <name type="scientific">freshwater metagenome</name>
    <dbReference type="NCBI Taxonomy" id="449393"/>
    <lineage>
        <taxon>unclassified sequences</taxon>
        <taxon>metagenomes</taxon>
        <taxon>ecological metagenomes</taxon>
    </lineage>
</organism>
<feature type="domain" description="Copper resistance protein D" evidence="8">
    <location>
        <begin position="334"/>
        <end position="435"/>
    </location>
</feature>
<dbReference type="PANTHER" id="PTHR34820:SF4">
    <property type="entry name" value="INNER MEMBRANE PROTEIN YEBZ"/>
    <property type="match status" value="1"/>
</dbReference>
<comment type="caution">
    <text evidence="9">The sequence shown here is derived from an EMBL/GenBank/DDBJ whole genome shotgun (WGS) entry which is preliminary data.</text>
</comment>
<evidence type="ECO:0000256" key="7">
    <source>
        <dbReference type="SAM" id="Phobius"/>
    </source>
</evidence>
<evidence type="ECO:0000256" key="6">
    <source>
        <dbReference type="ARBA" id="ARBA00023136"/>
    </source>
</evidence>
<evidence type="ECO:0000256" key="5">
    <source>
        <dbReference type="ARBA" id="ARBA00022989"/>
    </source>
</evidence>
<comment type="subcellular location">
    <subcellularLocation>
        <location evidence="1">Cell membrane</location>
        <topology evidence="1">Multi-pass membrane protein</topology>
    </subcellularLocation>
</comment>
<accession>A0A094Q3Q7</accession>
<evidence type="ECO:0000256" key="2">
    <source>
        <dbReference type="ARBA" id="ARBA00022475"/>
    </source>
</evidence>
<dbReference type="InterPro" id="IPR032694">
    <property type="entry name" value="CopC/D"/>
</dbReference>